<gene>
    <name evidence="2" type="ORF">COS59_00155</name>
</gene>
<dbReference type="GO" id="GO:0003723">
    <property type="term" value="F:RNA binding"/>
    <property type="evidence" value="ECO:0007669"/>
    <property type="project" value="InterPro"/>
</dbReference>
<proteinExistence type="predicted"/>
<dbReference type="InterPro" id="IPR045060">
    <property type="entry name" value="Phe-tRNA-ligase_IIc_bsu"/>
</dbReference>
<evidence type="ECO:0000313" key="3">
    <source>
        <dbReference type="Proteomes" id="UP000230131"/>
    </source>
</evidence>
<name>A0A2M7B8F0_9BACT</name>
<dbReference type="SUPFAM" id="SSF46955">
    <property type="entry name" value="Putative DNA-binding domain"/>
    <property type="match status" value="1"/>
</dbReference>
<evidence type="ECO:0000259" key="1">
    <source>
        <dbReference type="SMART" id="SM00873"/>
    </source>
</evidence>
<sequence>MKLSYSLLKKLIPGARSKQQVVDALNMYAFEAADLGGDVFDVSISANRYSDAASHFGLAQELSAILNVEPKFPKIKLQKPVKKSKKFSITIQDKNLCPRYTGQYFENVKVGPSPKWMQDILKSCGLRPINNIVDITNYVMLLIGEPMHAFDYDKLTRKQIIVRRAKKGEKITTLDNEVYELNEDILVIADGDDLRKSASNLRESAVLAIAGIKGGKKA</sequence>
<dbReference type="InterPro" id="IPR005146">
    <property type="entry name" value="B3/B4_tRNA-bd"/>
</dbReference>
<comment type="caution">
    <text evidence="2">The sequence shown here is derived from an EMBL/GenBank/DDBJ whole genome shotgun (WGS) entry which is preliminary data.</text>
</comment>
<dbReference type="Gene3D" id="3.30.56.10">
    <property type="match status" value="1"/>
</dbReference>
<protein>
    <recommendedName>
        <fullName evidence="1">B3/B4 tRNA-binding domain-containing protein</fullName>
    </recommendedName>
</protein>
<evidence type="ECO:0000313" key="2">
    <source>
        <dbReference type="EMBL" id="PIU99371.1"/>
    </source>
</evidence>
<dbReference type="GO" id="GO:0004826">
    <property type="term" value="F:phenylalanine-tRNA ligase activity"/>
    <property type="evidence" value="ECO:0007669"/>
    <property type="project" value="InterPro"/>
</dbReference>
<organism evidence="2 3">
    <name type="scientific">Candidatus Wolfebacteria bacterium CG03_land_8_20_14_0_80_36_15</name>
    <dbReference type="NCBI Taxonomy" id="1975067"/>
    <lineage>
        <taxon>Bacteria</taxon>
        <taxon>Candidatus Wolfeibacteriota</taxon>
    </lineage>
</organism>
<dbReference type="InterPro" id="IPR020825">
    <property type="entry name" value="Phe-tRNA_synthase-like_B3/B4"/>
</dbReference>
<dbReference type="InterPro" id="IPR009061">
    <property type="entry name" value="DNA-bd_dom_put_sf"/>
</dbReference>
<dbReference type="PANTHER" id="PTHR10947:SF0">
    <property type="entry name" value="PHENYLALANINE--TRNA LIGASE BETA SUBUNIT"/>
    <property type="match status" value="1"/>
</dbReference>
<dbReference type="EMBL" id="PEVH01000004">
    <property type="protein sequence ID" value="PIU99371.1"/>
    <property type="molecule type" value="Genomic_DNA"/>
</dbReference>
<dbReference type="GO" id="GO:0009328">
    <property type="term" value="C:phenylalanine-tRNA ligase complex"/>
    <property type="evidence" value="ECO:0007669"/>
    <property type="project" value="TreeGrafter"/>
</dbReference>
<dbReference type="Pfam" id="PF03483">
    <property type="entry name" value="B3_4"/>
    <property type="match status" value="1"/>
</dbReference>
<feature type="domain" description="B3/B4 tRNA-binding" evidence="1">
    <location>
        <begin position="96"/>
        <end position="214"/>
    </location>
</feature>
<reference evidence="3" key="1">
    <citation type="submission" date="2017-09" db="EMBL/GenBank/DDBJ databases">
        <title>Depth-based differentiation of microbial function through sediment-hosted aquifers and enrichment of novel symbionts in the deep terrestrial subsurface.</title>
        <authorList>
            <person name="Probst A.J."/>
            <person name="Ladd B."/>
            <person name="Jarett J.K."/>
            <person name="Geller-Mcgrath D.E."/>
            <person name="Sieber C.M.K."/>
            <person name="Emerson J.B."/>
            <person name="Anantharaman K."/>
            <person name="Thomas B.C."/>
            <person name="Malmstrom R."/>
            <person name="Stieglmeier M."/>
            <person name="Klingl A."/>
            <person name="Woyke T."/>
            <person name="Ryan C.M."/>
            <person name="Banfield J.F."/>
        </authorList>
    </citation>
    <scope>NUCLEOTIDE SEQUENCE [LARGE SCALE GENOMIC DNA]</scope>
</reference>
<dbReference type="SMART" id="SM00873">
    <property type="entry name" value="B3_4"/>
    <property type="match status" value="1"/>
</dbReference>
<dbReference type="GO" id="GO:0006432">
    <property type="term" value="P:phenylalanyl-tRNA aminoacylation"/>
    <property type="evidence" value="ECO:0007669"/>
    <property type="project" value="InterPro"/>
</dbReference>
<dbReference type="AlphaFoldDB" id="A0A2M7B8F0"/>
<accession>A0A2M7B8F0</accession>
<dbReference type="Proteomes" id="UP000230131">
    <property type="component" value="Unassembled WGS sequence"/>
</dbReference>
<dbReference type="PANTHER" id="PTHR10947">
    <property type="entry name" value="PHENYLALANYL-TRNA SYNTHETASE BETA CHAIN AND LEUCINE-RICH REPEAT-CONTAINING PROTEIN 47"/>
    <property type="match status" value="1"/>
</dbReference>
<feature type="non-terminal residue" evidence="2">
    <location>
        <position position="218"/>
    </location>
</feature>
<dbReference type="SUPFAM" id="SSF56037">
    <property type="entry name" value="PheT/TilS domain"/>
    <property type="match status" value="1"/>
</dbReference>
<dbReference type="Gene3D" id="3.50.40.10">
    <property type="entry name" value="Phenylalanyl-trna Synthetase, Chain B, domain 3"/>
    <property type="match status" value="1"/>
</dbReference>